<name>A0A930FYY2_9RHOO</name>
<feature type="non-terminal residue" evidence="1">
    <location>
        <position position="1"/>
    </location>
</feature>
<dbReference type="Proteomes" id="UP000718593">
    <property type="component" value="Unassembled WGS sequence"/>
</dbReference>
<keyword evidence="1" id="KW-0378">Hydrolase</keyword>
<sequence>LETDAPDIPPAWLNGGRNTPAELPRIAASLAALRGLSGEALAALSAANARRVLPDLFPHTFCG</sequence>
<dbReference type="InterPro" id="IPR032466">
    <property type="entry name" value="Metal_Hydrolase"/>
</dbReference>
<comment type="caution">
    <text evidence="1">The sequence shown here is derived from an EMBL/GenBank/DDBJ whole genome shotgun (WGS) entry which is preliminary data.</text>
</comment>
<proteinExistence type="predicted"/>
<dbReference type="EMBL" id="JABZMI010000083">
    <property type="protein sequence ID" value="MBF1164551.1"/>
    <property type="molecule type" value="Genomic_DNA"/>
</dbReference>
<dbReference type="GO" id="GO:0016788">
    <property type="term" value="F:hydrolase activity, acting on ester bonds"/>
    <property type="evidence" value="ECO:0007669"/>
    <property type="project" value="InterPro"/>
</dbReference>
<accession>A0A930FYY2</accession>
<dbReference type="SUPFAM" id="SSF51556">
    <property type="entry name" value="Metallo-dependent hydrolases"/>
    <property type="match status" value="1"/>
</dbReference>
<dbReference type="Gene3D" id="3.20.20.140">
    <property type="entry name" value="Metal-dependent hydrolases"/>
    <property type="match status" value="1"/>
</dbReference>
<dbReference type="Pfam" id="PF01026">
    <property type="entry name" value="TatD_DNase"/>
    <property type="match status" value="1"/>
</dbReference>
<dbReference type="AlphaFoldDB" id="A0A930FYY2"/>
<evidence type="ECO:0000313" key="2">
    <source>
        <dbReference type="Proteomes" id="UP000718593"/>
    </source>
</evidence>
<protein>
    <submittedName>
        <fullName evidence="1">TatD family hydrolase</fullName>
    </submittedName>
</protein>
<dbReference type="InterPro" id="IPR001130">
    <property type="entry name" value="TatD-like"/>
</dbReference>
<evidence type="ECO:0000313" key="1">
    <source>
        <dbReference type="EMBL" id="MBF1164551.1"/>
    </source>
</evidence>
<organism evidence="1 2">
    <name type="scientific">Dechloromonas agitata</name>
    <dbReference type="NCBI Taxonomy" id="73030"/>
    <lineage>
        <taxon>Bacteria</taxon>
        <taxon>Pseudomonadati</taxon>
        <taxon>Pseudomonadota</taxon>
        <taxon>Betaproteobacteria</taxon>
        <taxon>Rhodocyclales</taxon>
        <taxon>Azonexaceae</taxon>
        <taxon>Dechloromonas</taxon>
    </lineage>
</organism>
<reference evidence="1" key="1">
    <citation type="submission" date="2020-04" db="EMBL/GenBank/DDBJ databases">
        <title>Deep metagenomics examines the oral microbiome during advanced dental caries in children, revealing novel taxa and co-occurrences with host molecules.</title>
        <authorList>
            <person name="Baker J.L."/>
            <person name="Morton J.T."/>
            <person name="Dinis M."/>
            <person name="Alvarez R."/>
            <person name="Tran N.C."/>
            <person name="Knight R."/>
            <person name="Edlund A."/>
        </authorList>
    </citation>
    <scope>NUCLEOTIDE SEQUENCE</scope>
    <source>
        <strain evidence="1">JCVI_32_bin.24</strain>
    </source>
</reference>
<gene>
    <name evidence="1" type="ORF">HXL68_05880</name>
</gene>